<keyword evidence="3" id="KW-1185">Reference proteome</keyword>
<evidence type="ECO:0000313" key="2">
    <source>
        <dbReference type="EMBL" id="MFC7204280.1"/>
    </source>
</evidence>
<name>A0ABD5ZH60_9EURY</name>
<reference evidence="2 3" key="1">
    <citation type="journal article" date="2019" name="Int. J. Syst. Evol. Microbiol.">
        <title>The Global Catalogue of Microorganisms (GCM) 10K type strain sequencing project: providing services to taxonomists for standard genome sequencing and annotation.</title>
        <authorList>
            <consortium name="The Broad Institute Genomics Platform"/>
            <consortium name="The Broad Institute Genome Sequencing Center for Infectious Disease"/>
            <person name="Wu L."/>
            <person name="Ma J."/>
        </authorList>
    </citation>
    <scope>NUCLEOTIDE SEQUENCE [LARGE SCALE GENOMIC DNA]</scope>
    <source>
        <strain evidence="2 3">DSM 29988</strain>
    </source>
</reference>
<accession>A0ABD5ZH60</accession>
<comment type="caution">
    <text evidence="2">The sequence shown here is derived from an EMBL/GenBank/DDBJ whole genome shotgun (WGS) entry which is preliminary data.</text>
</comment>
<dbReference type="AlphaFoldDB" id="A0ABD5ZH60"/>
<dbReference type="Proteomes" id="UP001596481">
    <property type="component" value="Unassembled WGS sequence"/>
</dbReference>
<evidence type="ECO:0000313" key="3">
    <source>
        <dbReference type="Proteomes" id="UP001596481"/>
    </source>
</evidence>
<organism evidence="2 3">
    <name type="scientific">Haloferax namakaokahaiae</name>
    <dbReference type="NCBI Taxonomy" id="1748331"/>
    <lineage>
        <taxon>Archaea</taxon>
        <taxon>Methanobacteriati</taxon>
        <taxon>Methanobacteriota</taxon>
        <taxon>Stenosarchaea group</taxon>
        <taxon>Halobacteria</taxon>
        <taxon>Halobacteriales</taxon>
        <taxon>Haloferacaceae</taxon>
        <taxon>Haloferax</taxon>
    </lineage>
</organism>
<dbReference type="InterPro" id="IPR040624">
    <property type="entry name" value="HalOD1"/>
</dbReference>
<evidence type="ECO:0000259" key="1">
    <source>
        <dbReference type="Pfam" id="PF18545"/>
    </source>
</evidence>
<gene>
    <name evidence="2" type="ORF">ACFQJC_12205</name>
</gene>
<dbReference type="EMBL" id="JBHTAA010000005">
    <property type="protein sequence ID" value="MFC7204280.1"/>
    <property type="molecule type" value="Genomic_DNA"/>
</dbReference>
<protein>
    <submittedName>
        <fullName evidence="2">HalOD1 output domain-containing protein</fullName>
    </submittedName>
</protein>
<dbReference type="RefSeq" id="WP_390223841.1">
    <property type="nucleotide sequence ID" value="NZ_JBHTAA010000005.1"/>
</dbReference>
<sequence>MTLAQNETSSIVQRILETVADKEGVSVMDLEQPLYEVIDPEALAVLSHPKYASSNVRISFTYYGYEIDVDRTGGLRVQTKSGG</sequence>
<feature type="domain" description="Halobacterial output" evidence="1">
    <location>
        <begin position="8"/>
        <end position="78"/>
    </location>
</feature>
<proteinExistence type="predicted"/>
<dbReference type="Pfam" id="PF18545">
    <property type="entry name" value="HalOD1"/>
    <property type="match status" value="1"/>
</dbReference>